<evidence type="ECO:0000256" key="3">
    <source>
        <dbReference type="ARBA" id="ARBA00004906"/>
    </source>
</evidence>
<organism evidence="16 17">
    <name type="scientific">Ditylenchus destructor</name>
    <dbReference type="NCBI Taxonomy" id="166010"/>
    <lineage>
        <taxon>Eukaryota</taxon>
        <taxon>Metazoa</taxon>
        <taxon>Ecdysozoa</taxon>
        <taxon>Nematoda</taxon>
        <taxon>Chromadorea</taxon>
        <taxon>Rhabditida</taxon>
        <taxon>Tylenchina</taxon>
        <taxon>Tylenchomorpha</taxon>
        <taxon>Sphaerularioidea</taxon>
        <taxon>Anguinidae</taxon>
        <taxon>Anguininae</taxon>
        <taxon>Ditylenchus</taxon>
    </lineage>
</organism>
<evidence type="ECO:0000256" key="10">
    <source>
        <dbReference type="ARBA" id="ARBA00023242"/>
    </source>
</evidence>
<feature type="compositionally biased region" description="Low complexity" evidence="13">
    <location>
        <begin position="1638"/>
        <end position="1650"/>
    </location>
</feature>
<dbReference type="InterPro" id="IPR045322">
    <property type="entry name" value="HECTD1/TRIP12-like"/>
</dbReference>
<dbReference type="SUPFAM" id="SSF48371">
    <property type="entry name" value="ARM repeat"/>
    <property type="match status" value="1"/>
</dbReference>
<evidence type="ECO:0000259" key="14">
    <source>
        <dbReference type="PROSITE" id="PS50237"/>
    </source>
</evidence>
<dbReference type="InterPro" id="IPR016024">
    <property type="entry name" value="ARM-type_fold"/>
</dbReference>
<dbReference type="GO" id="GO:0016607">
    <property type="term" value="C:nuclear speck"/>
    <property type="evidence" value="ECO:0007669"/>
    <property type="project" value="TreeGrafter"/>
</dbReference>
<dbReference type="CDD" id="cd00078">
    <property type="entry name" value="HECTc"/>
    <property type="match status" value="1"/>
</dbReference>
<dbReference type="Gene3D" id="3.90.1750.10">
    <property type="entry name" value="Hect, E3 ligase catalytic domains"/>
    <property type="match status" value="1"/>
</dbReference>
<dbReference type="GO" id="GO:0061630">
    <property type="term" value="F:ubiquitin protein ligase activity"/>
    <property type="evidence" value="ECO:0007669"/>
    <property type="project" value="UniProtKB-UniRule"/>
</dbReference>
<dbReference type="InterPro" id="IPR057948">
    <property type="entry name" value="TPR_TRIP12_N"/>
</dbReference>
<keyword evidence="8 11" id="KW-0833">Ubl conjugation pathway</keyword>
<dbReference type="PANTHER" id="PTHR45670:SF13">
    <property type="entry name" value="E3 UBIQUITIN-PROTEIN LIGASE TRIP12"/>
    <property type="match status" value="1"/>
</dbReference>
<evidence type="ECO:0000256" key="4">
    <source>
        <dbReference type="ARBA" id="ARBA00006331"/>
    </source>
</evidence>
<feature type="compositionally biased region" description="Low complexity" evidence="13">
    <location>
        <begin position="94"/>
        <end position="106"/>
    </location>
</feature>
<dbReference type="PROSITE" id="PS50918">
    <property type="entry name" value="WWE"/>
    <property type="match status" value="1"/>
</dbReference>
<comment type="subcellular location">
    <subcellularLocation>
        <location evidence="2">Nucleus</location>
        <location evidence="2">Nucleoplasm</location>
    </subcellularLocation>
</comment>
<dbReference type="InterPro" id="IPR035983">
    <property type="entry name" value="Hect_E3_ubiquitin_ligase"/>
</dbReference>
<reference evidence="16" key="1">
    <citation type="submission" date="2022-01" db="EMBL/GenBank/DDBJ databases">
        <title>Genome Sequence Resource for Two Populations of Ditylenchus destructor, the Migratory Endoparasitic Phytonematode.</title>
        <authorList>
            <person name="Zhang H."/>
            <person name="Lin R."/>
            <person name="Xie B."/>
        </authorList>
    </citation>
    <scope>NUCLEOTIDE SEQUENCE</scope>
    <source>
        <strain evidence="16">BazhouSP</strain>
    </source>
</reference>
<dbReference type="InterPro" id="IPR004170">
    <property type="entry name" value="WWE_dom"/>
</dbReference>
<evidence type="ECO:0000256" key="5">
    <source>
        <dbReference type="ARBA" id="ARBA00022553"/>
    </source>
</evidence>
<feature type="compositionally biased region" description="Polar residues" evidence="13">
    <location>
        <begin position="107"/>
        <end position="136"/>
    </location>
</feature>
<feature type="compositionally biased region" description="Low complexity" evidence="13">
    <location>
        <begin position="233"/>
        <end position="249"/>
    </location>
</feature>
<dbReference type="Pfam" id="PF25579">
    <property type="entry name" value="TPR_TRIP12_N"/>
    <property type="match status" value="1"/>
</dbReference>
<feature type="compositionally biased region" description="Low complexity" evidence="13">
    <location>
        <begin position="1078"/>
        <end position="1098"/>
    </location>
</feature>
<keyword evidence="5" id="KW-0597">Phosphoprotein</keyword>
<keyword evidence="6 12" id="KW-0808">Transferase</keyword>
<sequence>MSVNFNTGSQSSNSRFSSSNSPINRRSPNSASEINQETLNSGPSTSEEVGAQHHLLRKRHSPNSNSIIHQKRGDVESTVAIGDAAAQTKLRKVSASNSSKAGNSSSQTTGSETVESNNRSGSSKQYDIPSSGTSSSGHRRNSQLKYLTDYFPNQLASDGHFTRLTRSKAKAGVSGKQMGDDLNLGAGSSSNRHRGSFIPVSNERHFKKSSHGHYPGHSSADNIDTSHRSVKTGLMQSSSGSSTFGIRSGMPPPGYGIPQASVLQFAPTNVPPPNVIQRSSNAASSSGSTSAVAPSYVPSSSGLLTAVPNPPLHFDLGNLPPSVIMSLPPPSAAASSSSRHNDISSFASQLAAAVVSGGVGPNSSGPSNEAQREALILAAAAAASSAGQNEYHSIQQHLQDTAAAASSSSSSIGINRSGLSFGSYALSGKGSSSVFALKSQHQNNGLSNRASSFLGSLVPRMQHLLSSSSSASSSHSSLHSGNSGSAATQGGGAIHMHHSSSRMLSLVEGLRSSNEIRQSEAASELAEMLLLGNEESLPTNMPVRDIIQSLCSLLQKDHNFELMLTAARCITNMQEALPRYLPVITEAIPLLLQKLKRIEYIDVAEQSLIALEVMSRRNAKNILLAGGIAATISHVDFFSLPSQRLAFQIAANCALYVTTTEFAFLKDCLGDLTTRLNFVDDKRCVESICTFFNRLIENVRHHPERLREIAGASFEFLKNVQQLLTIQPSTIGSNTFLSLLKSLRYMCTKCGELAVALIKMDFGRTIRYLLVGPEKVDDLNTGSNSLSNFSFEIGTRPAPQLREIIELIGELLPNLPNTEVFEVTTLLNHYMNTSGSYANLARAHYPFDVLSVNWYVMGEERGDWRLCAPVETEILEQAKCSGEQIVVLEMDGDVFDVDFIRMVRRSQTTGMQSALDRRITTSVNPIPMNTQINKYAIDVIVPEIDEREVLKRTKNENLLELIGMLFPLLVELGTVSTCSSLRFETLRVMMRMIYAVESETELRRILKDVPLAIYISSTLSSNKNLGVLVSALQLVHTILEKIPHLYVPLLESEGAFHEIRKLMKPGTPATTSSKSVAPTLISSSRSSSSPTPPSLSSTHSRRLLDAHHRHRTQHQVQSLSSVHVQPQGSQDLSLSSYLAAAAVAAASSGSSTASPTFAPQIAQGGYYAQHTLRSQTHLQNHPPQSIADIALHQLQQQFHMTQAAHHFNLPPPSTYFNSAVIPASVISQVNTSSPAELMVRAHAAVSAGHLSTLSPSIAMYPSSSGSNPSVAVNHHLAAASDAIAAAAVAAMVPASAGASSTSNLPNATALKQAIVERLQEFYASGGNALKYGIETHGGESGCAPLLRQLVDIAKKLAIEHKDVGCEPLNALKDILLKHEISAFQLNHSGITSALNVYLTHQSDKMMPPRKLRLRRFAALFMMLSPDNPNPHSVTTRVNLAPFERLISKVLLAIGQLEQFQVKVTNLSGGSGMANTITYLRGAQALRFFQTHQIRCNLKRHPGCKQLRDWRHGRGSIKVDPFTSISAIERYLVDRGIGIVSGNQSGEGDSSDNEDISDEEQDLSYSSGTSYSGRIELYIGDQRIASDISILQAIRQYSLPNEDDTQEIIPSSIWVTAHTLYYKTADANTSTSEIISNQGPSTGPSSSGAASRNHRRAVPSTSSYGEEHRPITSPPSRKQPRIHCKLSSSSSKKDKYSTSLTKNSSVFKDGRAPRRSCPLEAYLKNELTETLNDPSVGCLILLRTLYGLNAYWWALFDEEDECISPATHAAVLSPNVFHSSKLNSKVSRQLSDFLSVATQQIPKWTVDLVKAVPFAFPFMTRRNLFYCTAFGRDRALMHLVNEGSNDDHDGESTSRLIPRLERRKISINRCSLLKDAQQALTQLGSSKAMLEVGFEGEVGTGFGPTLEFYSTLSRELQKHSLKMWLGKGQKSADDEFDESGDNEYTISENGLYPSLHRPTSAKQMETRVRRFEFFGRLLAQSLLDSRMLDIPLAPTFFKWIIGDESNLGLDDLEVLEPTLYRSLHNMSKVDDKDFEDLESYFLFPGENAFEMVKGGKNALVTKSNFKQFIELICYWRLIEGVRPEMEAVRKGIQTVIPTESLKIFFPDEMEQLFCGCPESGPDDHKIWSKSALQQAIRPDHGFTHDSVQISWLVEMLHTFTSEKRRKFLQFVTGSPRLPVGGFRSLNPPLTVVRKTASYGNSENELPSAMTCYNYLKIPPYESYETFVERFECALQFIYSFHLT</sequence>
<comment type="caution">
    <text evidence="16">The sequence shown here is derived from an EMBL/GenBank/DDBJ whole genome shotgun (WGS) entry which is preliminary data.</text>
</comment>
<dbReference type="InterPro" id="IPR000569">
    <property type="entry name" value="HECT_dom"/>
</dbReference>
<feature type="region of interest" description="Disordered" evidence="13">
    <location>
        <begin position="465"/>
        <end position="494"/>
    </location>
</feature>
<protein>
    <recommendedName>
        <fullName evidence="12">E3 ubiquitin-protein ligase</fullName>
        <ecNumber evidence="12">2.3.2.26</ecNumber>
    </recommendedName>
</protein>
<dbReference type="InterPro" id="IPR011989">
    <property type="entry name" value="ARM-like"/>
</dbReference>
<dbReference type="SUPFAM" id="SSF56204">
    <property type="entry name" value="Hect, E3 ligase catalytic domain"/>
    <property type="match status" value="1"/>
</dbReference>
<feature type="compositionally biased region" description="Low complexity" evidence="13">
    <location>
        <begin position="279"/>
        <end position="294"/>
    </location>
</feature>
<feature type="compositionally biased region" description="Acidic residues" evidence="13">
    <location>
        <begin position="1548"/>
        <end position="1561"/>
    </location>
</feature>
<comment type="pathway">
    <text evidence="3 12">Protein modification; protein ubiquitination.</text>
</comment>
<keyword evidence="9" id="KW-0234">DNA repair</keyword>
<dbReference type="Pfam" id="PF00632">
    <property type="entry name" value="HECT"/>
    <property type="match status" value="1"/>
</dbReference>
<feature type="region of interest" description="Disordered" evidence="13">
    <location>
        <begin position="89"/>
        <end position="140"/>
    </location>
</feature>
<comment type="catalytic activity">
    <reaction evidence="1 12">
        <text>S-ubiquitinyl-[E2 ubiquitin-conjugating enzyme]-L-cysteine + [acceptor protein]-L-lysine = [E2 ubiquitin-conjugating enzyme]-L-cysteine + N(6)-ubiquitinyl-[acceptor protein]-L-lysine.</text>
        <dbReference type="EC" id="2.3.2.26"/>
    </reaction>
</comment>
<proteinExistence type="inferred from homology"/>
<keyword evidence="7" id="KW-0227">DNA damage</keyword>
<name>A0AAD4N5H7_9BILA</name>
<feature type="region of interest" description="Disordered" evidence="13">
    <location>
        <begin position="1066"/>
        <end position="1100"/>
    </location>
</feature>
<dbReference type="EMBL" id="JAKKPZ010000019">
    <property type="protein sequence ID" value="KAI1712208.1"/>
    <property type="molecule type" value="Genomic_DNA"/>
</dbReference>
<feature type="compositionally biased region" description="Low complexity" evidence="13">
    <location>
        <begin position="465"/>
        <end position="487"/>
    </location>
</feature>
<feature type="region of interest" description="Disordered" evidence="13">
    <location>
        <begin position="1"/>
        <end position="72"/>
    </location>
</feature>
<evidence type="ECO:0000256" key="7">
    <source>
        <dbReference type="ARBA" id="ARBA00022763"/>
    </source>
</evidence>
<feature type="compositionally biased region" description="Polar residues" evidence="13">
    <location>
        <begin position="33"/>
        <end position="47"/>
    </location>
</feature>
<dbReference type="PANTHER" id="PTHR45670">
    <property type="entry name" value="E3 UBIQUITIN-PROTEIN LIGASE TRIP12"/>
    <property type="match status" value="1"/>
</dbReference>
<evidence type="ECO:0000256" key="11">
    <source>
        <dbReference type="PROSITE-ProRule" id="PRU00104"/>
    </source>
</evidence>
<dbReference type="SMART" id="SM00119">
    <property type="entry name" value="HECTc"/>
    <property type="match status" value="1"/>
</dbReference>
<keyword evidence="17" id="KW-1185">Reference proteome</keyword>
<feature type="domain" description="HECT" evidence="14">
    <location>
        <begin position="1886"/>
        <end position="2242"/>
    </location>
</feature>
<evidence type="ECO:0000313" key="17">
    <source>
        <dbReference type="Proteomes" id="UP001201812"/>
    </source>
</evidence>
<evidence type="ECO:0000313" key="16">
    <source>
        <dbReference type="EMBL" id="KAI1712208.1"/>
    </source>
</evidence>
<dbReference type="GO" id="GO:0043161">
    <property type="term" value="P:proteasome-mediated ubiquitin-dependent protein catabolic process"/>
    <property type="evidence" value="ECO:0007669"/>
    <property type="project" value="TreeGrafter"/>
</dbReference>
<evidence type="ECO:0000256" key="1">
    <source>
        <dbReference type="ARBA" id="ARBA00000885"/>
    </source>
</evidence>
<gene>
    <name evidence="16" type="ORF">DdX_09753</name>
</gene>
<accession>A0AAD4N5H7</accession>
<dbReference type="GO" id="GO:0006281">
    <property type="term" value="P:DNA repair"/>
    <property type="evidence" value="ECO:0007669"/>
    <property type="project" value="UniProtKB-KW"/>
</dbReference>
<keyword evidence="10" id="KW-0539">Nucleus</keyword>
<dbReference type="Gene3D" id="3.30.2410.10">
    <property type="entry name" value="Hect, E3 ligase catalytic domain"/>
    <property type="match status" value="1"/>
</dbReference>
<dbReference type="Proteomes" id="UP001201812">
    <property type="component" value="Unassembled WGS sequence"/>
</dbReference>
<dbReference type="InterPro" id="IPR037197">
    <property type="entry name" value="WWE_dom_sf"/>
</dbReference>
<dbReference type="Gene3D" id="3.30.2160.10">
    <property type="entry name" value="Hect, E3 ligase catalytic domain"/>
    <property type="match status" value="1"/>
</dbReference>
<feature type="domain" description="WWE" evidence="15">
    <location>
        <begin position="839"/>
        <end position="917"/>
    </location>
</feature>
<evidence type="ECO:0000256" key="6">
    <source>
        <dbReference type="ARBA" id="ARBA00022679"/>
    </source>
</evidence>
<evidence type="ECO:0000256" key="2">
    <source>
        <dbReference type="ARBA" id="ARBA00004642"/>
    </source>
</evidence>
<feature type="region of interest" description="Disordered" evidence="13">
    <location>
        <begin position="168"/>
        <end position="294"/>
    </location>
</feature>
<feature type="compositionally biased region" description="Low complexity" evidence="13">
    <location>
        <begin position="9"/>
        <end position="32"/>
    </location>
</feature>
<evidence type="ECO:0000259" key="15">
    <source>
        <dbReference type="PROSITE" id="PS50918"/>
    </source>
</evidence>
<comment type="similarity">
    <text evidence="4 12">Belongs to the UPL family. K-HECT subfamily.</text>
</comment>
<feature type="active site" description="Glycyl thioester intermediate" evidence="11">
    <location>
        <position position="2210"/>
    </location>
</feature>
<feature type="region of interest" description="Disordered" evidence="13">
    <location>
        <begin position="1631"/>
        <end position="1707"/>
    </location>
</feature>
<feature type="region of interest" description="Disordered" evidence="13">
    <location>
        <begin position="1541"/>
        <end position="1566"/>
    </location>
</feature>
<dbReference type="Gene3D" id="1.25.10.10">
    <property type="entry name" value="Leucine-rich Repeat Variant"/>
    <property type="match status" value="1"/>
</dbReference>
<dbReference type="EC" id="2.3.2.26" evidence="12"/>
<dbReference type="GO" id="GO:0000209">
    <property type="term" value="P:protein polyubiquitination"/>
    <property type="evidence" value="ECO:0007669"/>
    <property type="project" value="TreeGrafter"/>
</dbReference>
<evidence type="ECO:0000256" key="9">
    <source>
        <dbReference type="ARBA" id="ARBA00023204"/>
    </source>
</evidence>
<evidence type="ECO:0000256" key="13">
    <source>
        <dbReference type="SAM" id="MobiDB-lite"/>
    </source>
</evidence>
<dbReference type="PROSITE" id="PS50237">
    <property type="entry name" value="HECT"/>
    <property type="match status" value="1"/>
</dbReference>
<evidence type="ECO:0000256" key="12">
    <source>
        <dbReference type="RuleBase" id="RU369009"/>
    </source>
</evidence>
<dbReference type="SUPFAM" id="SSF117839">
    <property type="entry name" value="WWE domain"/>
    <property type="match status" value="1"/>
</dbReference>
<evidence type="ECO:0000256" key="8">
    <source>
        <dbReference type="ARBA" id="ARBA00022786"/>
    </source>
</evidence>